<evidence type="ECO:0000256" key="3">
    <source>
        <dbReference type="ARBA" id="ARBA00022630"/>
    </source>
</evidence>
<dbReference type="Gene3D" id="3.40.462.20">
    <property type="match status" value="1"/>
</dbReference>
<feature type="domain" description="FAD-binding PCMH-type" evidence="6">
    <location>
        <begin position="1"/>
        <end position="90"/>
    </location>
</feature>
<dbReference type="InterPro" id="IPR016166">
    <property type="entry name" value="FAD-bd_PCMH"/>
</dbReference>
<comment type="cofactor">
    <cofactor evidence="1">
        <name>FAD</name>
        <dbReference type="ChEBI" id="CHEBI:57692"/>
    </cofactor>
</comment>
<accession>A0ABR3RZU7</accession>
<dbReference type="Proteomes" id="UP001521785">
    <property type="component" value="Unassembled WGS sequence"/>
</dbReference>
<evidence type="ECO:0000256" key="1">
    <source>
        <dbReference type="ARBA" id="ARBA00001974"/>
    </source>
</evidence>
<dbReference type="InterPro" id="IPR050416">
    <property type="entry name" value="FAD-linked_Oxidoreductase"/>
</dbReference>
<evidence type="ECO:0000256" key="2">
    <source>
        <dbReference type="ARBA" id="ARBA00005466"/>
    </source>
</evidence>
<comment type="caution">
    <text evidence="7">The sequence shown here is derived from an EMBL/GenBank/DDBJ whole genome shotgun (WGS) entry which is preliminary data.</text>
</comment>
<evidence type="ECO:0000256" key="4">
    <source>
        <dbReference type="ARBA" id="ARBA00022827"/>
    </source>
</evidence>
<dbReference type="Pfam" id="PF01565">
    <property type="entry name" value="FAD_binding_4"/>
    <property type="match status" value="1"/>
</dbReference>
<dbReference type="EMBL" id="JAKJXO020000002">
    <property type="protein sequence ID" value="KAL1609949.1"/>
    <property type="molecule type" value="Genomic_DNA"/>
</dbReference>
<dbReference type="InterPro" id="IPR012951">
    <property type="entry name" value="BBE"/>
</dbReference>
<dbReference type="PROSITE" id="PS51387">
    <property type="entry name" value="FAD_PCMH"/>
    <property type="match status" value="1"/>
</dbReference>
<evidence type="ECO:0000313" key="8">
    <source>
        <dbReference type="Proteomes" id="UP001521785"/>
    </source>
</evidence>
<keyword evidence="4" id="KW-0274">FAD</keyword>
<keyword evidence="8" id="KW-1185">Reference proteome</keyword>
<dbReference type="InterPro" id="IPR006094">
    <property type="entry name" value="Oxid_FAD_bind_N"/>
</dbReference>
<dbReference type="PANTHER" id="PTHR42973:SF39">
    <property type="entry name" value="FAD-BINDING PCMH-TYPE DOMAIN-CONTAINING PROTEIN"/>
    <property type="match status" value="1"/>
</dbReference>
<dbReference type="Pfam" id="PF08031">
    <property type="entry name" value="BBE"/>
    <property type="match status" value="1"/>
</dbReference>
<keyword evidence="5" id="KW-0560">Oxidoreductase</keyword>
<sequence length="407" mass="44598">MEGNNITLLAPGSSTVGAYGGYMQGGGFSYITSKYGLMADQVLALEVVTADGRFVHADPVANEDLFYAIRGGGPSNYGIITSAIVKAHDSISVARMDCNFQTGANIEQARSTAWVDKTTAYAEATNETFWDGVNAYFSHLVRINDAKGIGWNKISTEAPNPMLNRTQRIFSFTGQVIIPGISAPDFNAFVAPIIQDLNDIGIEINATVGWWPNYPSYSFRPKGPGEAVGNSRFASRLFPRSLFEDPSSPEFFRAMAAIRTFVEEGHYNFHSVDYHPSYATAGYPGADSAVNPHLRTAIMHATGFDSASYGPERTPDEMIASHARLNEYAQKWRDATPGSGAYMNEADTEEPNFQDSFYGSNYKRLLGIKRKRDPWGVFYAVTGVGSDEWKVEGTDGLPTQQGRLCRV</sequence>
<name>A0ABR3RZU7_9PLEO</name>
<dbReference type="InterPro" id="IPR016169">
    <property type="entry name" value="FAD-bd_PCMH_sub2"/>
</dbReference>
<dbReference type="Gene3D" id="3.30.465.10">
    <property type="match status" value="1"/>
</dbReference>
<dbReference type="InterPro" id="IPR036318">
    <property type="entry name" value="FAD-bd_PCMH-like_sf"/>
</dbReference>
<gene>
    <name evidence="7" type="ORF">SLS60_001614</name>
</gene>
<evidence type="ECO:0000256" key="5">
    <source>
        <dbReference type="ARBA" id="ARBA00023002"/>
    </source>
</evidence>
<comment type="similarity">
    <text evidence="2">Belongs to the oxygen-dependent FAD-linked oxidoreductase family.</text>
</comment>
<proteinExistence type="inferred from homology"/>
<dbReference type="PANTHER" id="PTHR42973">
    <property type="entry name" value="BINDING OXIDOREDUCTASE, PUTATIVE (AFU_ORTHOLOGUE AFUA_1G17690)-RELATED"/>
    <property type="match status" value="1"/>
</dbReference>
<dbReference type="SUPFAM" id="SSF56176">
    <property type="entry name" value="FAD-binding/transporter-associated domain-like"/>
    <property type="match status" value="1"/>
</dbReference>
<reference evidence="7 8" key="1">
    <citation type="submission" date="2024-02" db="EMBL/GenBank/DDBJ databases">
        <title>De novo assembly and annotation of 12 fungi associated with fruit tree decline syndrome in Ontario, Canada.</title>
        <authorList>
            <person name="Sulman M."/>
            <person name="Ellouze W."/>
            <person name="Ilyukhin E."/>
        </authorList>
    </citation>
    <scope>NUCLEOTIDE SEQUENCE [LARGE SCALE GENOMIC DNA]</scope>
    <source>
        <strain evidence="7 8">M42-189</strain>
    </source>
</reference>
<evidence type="ECO:0000259" key="6">
    <source>
        <dbReference type="PROSITE" id="PS51387"/>
    </source>
</evidence>
<keyword evidence="3" id="KW-0285">Flavoprotein</keyword>
<organism evidence="7 8">
    <name type="scientific">Paraconiothyrium brasiliense</name>
    <dbReference type="NCBI Taxonomy" id="300254"/>
    <lineage>
        <taxon>Eukaryota</taxon>
        <taxon>Fungi</taxon>
        <taxon>Dikarya</taxon>
        <taxon>Ascomycota</taxon>
        <taxon>Pezizomycotina</taxon>
        <taxon>Dothideomycetes</taxon>
        <taxon>Pleosporomycetidae</taxon>
        <taxon>Pleosporales</taxon>
        <taxon>Massarineae</taxon>
        <taxon>Didymosphaeriaceae</taxon>
        <taxon>Paraconiothyrium</taxon>
    </lineage>
</organism>
<evidence type="ECO:0000313" key="7">
    <source>
        <dbReference type="EMBL" id="KAL1609949.1"/>
    </source>
</evidence>
<protein>
    <recommendedName>
        <fullName evidence="6">FAD-binding PCMH-type domain-containing protein</fullName>
    </recommendedName>
</protein>